<dbReference type="PANTHER" id="PTHR32019">
    <property type="entry name" value="R3H DOMAIN-CONTAINING PROTEIN 4"/>
    <property type="match status" value="1"/>
</dbReference>
<evidence type="ECO:0000256" key="1">
    <source>
        <dbReference type="SAM" id="MobiDB-lite"/>
    </source>
</evidence>
<proteinExistence type="predicted"/>
<comment type="caution">
    <text evidence="2">The sequence shown here is derived from an EMBL/GenBank/DDBJ whole genome shotgun (WGS) entry which is preliminary data.</text>
</comment>
<dbReference type="Proteomes" id="UP001212841">
    <property type="component" value="Unassembled WGS sequence"/>
</dbReference>
<name>A0AAD5S4Q0_9FUNG</name>
<protein>
    <submittedName>
        <fullName evidence="2">Uncharacterized protein</fullName>
    </submittedName>
</protein>
<dbReference type="AlphaFoldDB" id="A0AAD5S4Q0"/>
<gene>
    <name evidence="2" type="ORF">HK097_002538</name>
</gene>
<dbReference type="InterPro" id="IPR036867">
    <property type="entry name" value="R3H_dom_sf"/>
</dbReference>
<keyword evidence="3" id="KW-1185">Reference proteome</keyword>
<dbReference type="PANTHER" id="PTHR32019:SF2">
    <property type="entry name" value="R3H DOMAIN-CONTAINING PROTEIN 4"/>
    <property type="match status" value="1"/>
</dbReference>
<feature type="compositionally biased region" description="Basic and acidic residues" evidence="1">
    <location>
        <begin position="58"/>
        <end position="67"/>
    </location>
</feature>
<evidence type="ECO:0000313" key="3">
    <source>
        <dbReference type="Proteomes" id="UP001212841"/>
    </source>
</evidence>
<dbReference type="SUPFAM" id="SSF82708">
    <property type="entry name" value="R3H domain"/>
    <property type="match status" value="1"/>
</dbReference>
<reference evidence="2" key="1">
    <citation type="submission" date="2020-05" db="EMBL/GenBank/DDBJ databases">
        <title>Phylogenomic resolution of chytrid fungi.</title>
        <authorList>
            <person name="Stajich J.E."/>
            <person name="Amses K."/>
            <person name="Simmons R."/>
            <person name="Seto K."/>
            <person name="Myers J."/>
            <person name="Bonds A."/>
            <person name="Quandt C.A."/>
            <person name="Barry K."/>
            <person name="Liu P."/>
            <person name="Grigoriev I."/>
            <person name="Longcore J.E."/>
            <person name="James T.Y."/>
        </authorList>
    </citation>
    <scope>NUCLEOTIDE SEQUENCE</scope>
    <source>
        <strain evidence="2">JEL0318</strain>
    </source>
</reference>
<feature type="region of interest" description="Disordered" evidence="1">
    <location>
        <begin position="58"/>
        <end position="82"/>
    </location>
</feature>
<organism evidence="2 3">
    <name type="scientific">Rhizophlyctis rosea</name>
    <dbReference type="NCBI Taxonomy" id="64517"/>
    <lineage>
        <taxon>Eukaryota</taxon>
        <taxon>Fungi</taxon>
        <taxon>Fungi incertae sedis</taxon>
        <taxon>Chytridiomycota</taxon>
        <taxon>Chytridiomycota incertae sedis</taxon>
        <taxon>Chytridiomycetes</taxon>
        <taxon>Rhizophlyctidales</taxon>
        <taxon>Rhizophlyctidaceae</taxon>
        <taxon>Rhizophlyctis</taxon>
    </lineage>
</organism>
<dbReference type="EMBL" id="JADGJD010001550">
    <property type="protein sequence ID" value="KAJ3040537.1"/>
    <property type="molecule type" value="Genomic_DNA"/>
</dbReference>
<accession>A0AAD5S4Q0</accession>
<sequence>MRFRSHAYVVPTGCGESNLTRADRKLRQQLRRSGCGKEVVRGVEEGLVEFLGGSGSQLKEKEEDDVRTVTNGEAGSDSDASGVEGWVKVKTTHVGKEEKKQTDSASEADLKAVLLALDLTDSFARNIVHAMCRYYLLVSHSEDRKDGQRITYVRKPDLVDGKRRHALPEVSFYDFCFS</sequence>
<dbReference type="InterPro" id="IPR039629">
    <property type="entry name" value="R3HDM4"/>
</dbReference>
<dbReference type="GO" id="GO:0003676">
    <property type="term" value="F:nucleic acid binding"/>
    <property type="evidence" value="ECO:0007669"/>
    <property type="project" value="InterPro"/>
</dbReference>
<evidence type="ECO:0000313" key="2">
    <source>
        <dbReference type="EMBL" id="KAJ3040537.1"/>
    </source>
</evidence>